<dbReference type="InterPro" id="IPR023214">
    <property type="entry name" value="HAD_sf"/>
</dbReference>
<feature type="compositionally biased region" description="Basic and acidic residues" evidence="1">
    <location>
        <begin position="44"/>
        <end position="60"/>
    </location>
</feature>
<accession>A0A5M9JYB8</accession>
<evidence type="ECO:0000313" key="3">
    <source>
        <dbReference type="EMBL" id="KAA8571725.1"/>
    </source>
</evidence>
<organism evidence="3 4">
    <name type="scientific">Monilinia fructicola</name>
    <name type="common">Brown rot fungus</name>
    <name type="synonym">Ciboria fructicola</name>
    <dbReference type="NCBI Taxonomy" id="38448"/>
    <lineage>
        <taxon>Eukaryota</taxon>
        <taxon>Fungi</taxon>
        <taxon>Dikarya</taxon>
        <taxon>Ascomycota</taxon>
        <taxon>Pezizomycotina</taxon>
        <taxon>Leotiomycetes</taxon>
        <taxon>Helotiales</taxon>
        <taxon>Sclerotiniaceae</taxon>
        <taxon>Monilinia</taxon>
    </lineage>
</organism>
<dbReference type="AlphaFoldDB" id="A0A5M9JYB8"/>
<proteinExistence type="predicted"/>
<dbReference type="GO" id="GO:0016791">
    <property type="term" value="F:phosphatase activity"/>
    <property type="evidence" value="ECO:0007669"/>
    <property type="project" value="InterPro"/>
</dbReference>
<feature type="region of interest" description="Disordered" evidence="1">
    <location>
        <begin position="154"/>
        <end position="271"/>
    </location>
</feature>
<feature type="compositionally biased region" description="Low complexity" evidence="1">
    <location>
        <begin position="157"/>
        <end position="166"/>
    </location>
</feature>
<dbReference type="Gene3D" id="3.40.50.1000">
    <property type="entry name" value="HAD superfamily/HAD-like"/>
    <property type="match status" value="1"/>
</dbReference>
<dbReference type="NCBIfam" id="TIGR02251">
    <property type="entry name" value="HIF-SF_euk"/>
    <property type="match status" value="1"/>
</dbReference>
<feature type="region of interest" description="Disordered" evidence="1">
    <location>
        <begin position="1"/>
        <end position="77"/>
    </location>
</feature>
<dbReference type="InterPro" id="IPR011948">
    <property type="entry name" value="Dullard_phosphatase"/>
</dbReference>
<dbReference type="PROSITE" id="PS50969">
    <property type="entry name" value="FCP1"/>
    <property type="match status" value="1"/>
</dbReference>
<dbReference type="Proteomes" id="UP000322873">
    <property type="component" value="Unassembled WGS sequence"/>
</dbReference>
<dbReference type="InterPro" id="IPR050365">
    <property type="entry name" value="TIM50"/>
</dbReference>
<feature type="compositionally biased region" description="Acidic residues" evidence="1">
    <location>
        <begin position="61"/>
        <end position="71"/>
    </location>
</feature>
<feature type="compositionally biased region" description="Polar residues" evidence="1">
    <location>
        <begin position="1"/>
        <end position="17"/>
    </location>
</feature>
<sequence length="542" mass="60349">MNSLNILSGRGSPTHSPSLSRSNSLSLSRSNSLGNVLASATISESRRNSREGLYNEKPETLDQEDAPDSNPDDDKSIRECTPLLDKEGTTYHTSEHVGIARMFYDSIRWVISTLVAPGVYVIACLYDERGNFAPISQFRKLFGGTTRNSITQINGGSPISESSSVSHLANGKLSAAQAPSSRGPLAPNASSFISSESESDNDRLLSETENSATKMPNRQTRSKSLQSSDEISPARRSIRIKLHSDENLRQRKHRKTQSTTTQSDGSGGSMSATEMTAAIMKSPTSPATSSLLMTKYPRAPAPPRPLIPRRQPSYTLDAPAGKLTQKTLILDLDETLIHSMFHGGRMSTGHMVEVQITNVVGSGPVGPQHPILYYVNKRPYCDEFLRRVCKWYNLVVFTASLQDYADPVIDWLEQERKFFSARYYRQHCTFRNGGYIKDLSSVEPDLSKVMILDNSPTSYLFHQDNAIPIEGWINDPTDNDLLQLVPLLEGLQYVTDKGLGWNVKLGQEYRTPSRYKYFNDTVISLFTWIFRPAVWIDGAFSV</sequence>
<comment type="caution">
    <text evidence="3">The sequence shown here is derived from an EMBL/GenBank/DDBJ whole genome shotgun (WGS) entry which is preliminary data.</text>
</comment>
<dbReference type="InterPro" id="IPR036412">
    <property type="entry name" value="HAD-like_sf"/>
</dbReference>
<evidence type="ECO:0000259" key="2">
    <source>
        <dbReference type="PROSITE" id="PS50969"/>
    </source>
</evidence>
<dbReference type="Pfam" id="PF03031">
    <property type="entry name" value="NIF"/>
    <property type="match status" value="1"/>
</dbReference>
<dbReference type="EMBL" id="VICG01000005">
    <property type="protein sequence ID" value="KAA8571725.1"/>
    <property type="molecule type" value="Genomic_DNA"/>
</dbReference>
<name>A0A5M9JYB8_MONFR</name>
<keyword evidence="4" id="KW-1185">Reference proteome</keyword>
<dbReference type="FunFam" id="3.40.50.1000:FF:000089">
    <property type="entry name" value="NIF domain protein"/>
    <property type="match status" value="1"/>
</dbReference>
<evidence type="ECO:0000256" key="1">
    <source>
        <dbReference type="SAM" id="MobiDB-lite"/>
    </source>
</evidence>
<dbReference type="InterPro" id="IPR004274">
    <property type="entry name" value="FCP1_dom"/>
</dbReference>
<dbReference type="VEuPathDB" id="FungiDB:MFRU_016g01780"/>
<dbReference type="CDD" id="cd07521">
    <property type="entry name" value="HAD_FCP1-like"/>
    <property type="match status" value="1"/>
</dbReference>
<feature type="compositionally biased region" description="Low complexity" evidence="1">
    <location>
        <begin position="18"/>
        <end position="33"/>
    </location>
</feature>
<protein>
    <recommendedName>
        <fullName evidence="2">FCP1 homology domain-containing protein</fullName>
    </recommendedName>
</protein>
<gene>
    <name evidence="3" type="ORF">EYC84_001704</name>
</gene>
<feature type="compositionally biased region" description="Polar residues" evidence="1">
    <location>
        <begin position="207"/>
        <end position="230"/>
    </location>
</feature>
<dbReference type="SMART" id="SM00577">
    <property type="entry name" value="CPDc"/>
    <property type="match status" value="1"/>
</dbReference>
<reference evidence="3 4" key="1">
    <citation type="submission" date="2019-06" db="EMBL/GenBank/DDBJ databases">
        <title>Genome Sequence of the Brown Rot Fungal Pathogen Monilinia fructicola.</title>
        <authorList>
            <person name="De Miccolis Angelini R.M."/>
            <person name="Landi L."/>
            <person name="Abate D."/>
            <person name="Pollastro S."/>
            <person name="Romanazzi G."/>
            <person name="Faretra F."/>
        </authorList>
    </citation>
    <scope>NUCLEOTIDE SEQUENCE [LARGE SCALE GENOMIC DNA]</scope>
    <source>
        <strain evidence="3 4">Mfrc123</strain>
    </source>
</reference>
<dbReference type="SUPFAM" id="SSF56784">
    <property type="entry name" value="HAD-like"/>
    <property type="match status" value="1"/>
</dbReference>
<evidence type="ECO:0000313" key="4">
    <source>
        <dbReference type="Proteomes" id="UP000322873"/>
    </source>
</evidence>
<dbReference type="PANTHER" id="PTHR12210">
    <property type="entry name" value="DULLARD PROTEIN PHOSPHATASE"/>
    <property type="match status" value="1"/>
</dbReference>
<feature type="domain" description="FCP1 homology" evidence="2">
    <location>
        <begin position="321"/>
        <end position="491"/>
    </location>
</feature>